<gene>
    <name evidence="7" type="ORF">EV210_1037</name>
</gene>
<accession>A0A4R1PZG7</accession>
<protein>
    <submittedName>
        <fullName evidence="7">Uncharacterized membrane protein YkvA (DUF1232 family)</fullName>
    </submittedName>
</protein>
<evidence type="ECO:0000256" key="5">
    <source>
        <dbReference type="SAM" id="Phobius"/>
    </source>
</evidence>
<evidence type="ECO:0000256" key="2">
    <source>
        <dbReference type="ARBA" id="ARBA00022692"/>
    </source>
</evidence>
<dbReference type="InterPro" id="IPR010652">
    <property type="entry name" value="DUF1232"/>
</dbReference>
<feature type="domain" description="DUF1232" evidence="6">
    <location>
        <begin position="38"/>
        <end position="72"/>
    </location>
</feature>
<dbReference type="Pfam" id="PF06803">
    <property type="entry name" value="DUF1232"/>
    <property type="match status" value="1"/>
</dbReference>
<name>A0A4R1PZG7_9FIRM</name>
<keyword evidence="2 5" id="KW-0812">Transmembrane</keyword>
<reference evidence="7 8" key="1">
    <citation type="submission" date="2019-03" db="EMBL/GenBank/DDBJ databases">
        <title>Genomic Encyclopedia of Type Strains, Phase IV (KMG-IV): sequencing the most valuable type-strain genomes for metagenomic binning, comparative biology and taxonomic classification.</title>
        <authorList>
            <person name="Goeker M."/>
        </authorList>
    </citation>
    <scope>NUCLEOTIDE SEQUENCE [LARGE SCALE GENOMIC DNA]</scope>
    <source>
        <strain evidence="7 8">DSM 15969</strain>
    </source>
</reference>
<keyword evidence="3 5" id="KW-1133">Transmembrane helix</keyword>
<keyword evidence="4 5" id="KW-0472">Membrane</keyword>
<evidence type="ECO:0000259" key="6">
    <source>
        <dbReference type="Pfam" id="PF06803"/>
    </source>
</evidence>
<evidence type="ECO:0000256" key="1">
    <source>
        <dbReference type="ARBA" id="ARBA00004127"/>
    </source>
</evidence>
<keyword evidence="8" id="KW-1185">Reference proteome</keyword>
<sequence length="129" mass="14718">MLRGGGILRFWGWLVQIKDDVLILYYAWKNPKTPAYVRGLLVFMTIYVISPIDIIPDYLPFLGIADDLTIVPAGILALTQLLPKQVRLESEQESKKWRKRIPFMVGLVGLIGLAWLVFVIGGIIYFIQK</sequence>
<dbReference type="Proteomes" id="UP000295063">
    <property type="component" value="Unassembled WGS sequence"/>
</dbReference>
<feature type="transmembrane region" description="Helical" evidence="5">
    <location>
        <begin position="35"/>
        <end position="52"/>
    </location>
</feature>
<evidence type="ECO:0000313" key="8">
    <source>
        <dbReference type="Proteomes" id="UP000295063"/>
    </source>
</evidence>
<proteinExistence type="predicted"/>
<dbReference type="AlphaFoldDB" id="A0A4R1PZG7"/>
<feature type="transmembrane region" description="Helical" evidence="5">
    <location>
        <begin position="103"/>
        <end position="127"/>
    </location>
</feature>
<evidence type="ECO:0000256" key="3">
    <source>
        <dbReference type="ARBA" id="ARBA00022989"/>
    </source>
</evidence>
<evidence type="ECO:0000313" key="7">
    <source>
        <dbReference type="EMBL" id="TCL38535.1"/>
    </source>
</evidence>
<comment type="caution">
    <text evidence="7">The sequence shown here is derived from an EMBL/GenBank/DDBJ whole genome shotgun (WGS) entry which is preliminary data.</text>
</comment>
<comment type="subcellular location">
    <subcellularLocation>
        <location evidence="1">Endomembrane system</location>
        <topology evidence="1">Multi-pass membrane protein</topology>
    </subcellularLocation>
</comment>
<evidence type="ECO:0000256" key="4">
    <source>
        <dbReference type="ARBA" id="ARBA00023136"/>
    </source>
</evidence>
<dbReference type="GO" id="GO:0012505">
    <property type="term" value="C:endomembrane system"/>
    <property type="evidence" value="ECO:0007669"/>
    <property type="project" value="UniProtKB-SubCell"/>
</dbReference>
<dbReference type="EMBL" id="SLUI01000003">
    <property type="protein sequence ID" value="TCL38535.1"/>
    <property type="molecule type" value="Genomic_DNA"/>
</dbReference>
<organism evidence="7 8">
    <name type="scientific">Anaerospora hongkongensis</name>
    <dbReference type="NCBI Taxonomy" id="244830"/>
    <lineage>
        <taxon>Bacteria</taxon>
        <taxon>Bacillati</taxon>
        <taxon>Bacillota</taxon>
        <taxon>Negativicutes</taxon>
        <taxon>Selenomonadales</taxon>
        <taxon>Sporomusaceae</taxon>
        <taxon>Anaerospora</taxon>
    </lineage>
</organism>